<comment type="subcellular location">
    <subcellularLocation>
        <location evidence="1">Membrane</location>
        <topology evidence="1">Lipid-anchor</topology>
    </subcellularLocation>
</comment>
<evidence type="ECO:0000256" key="6">
    <source>
        <dbReference type="ARBA" id="ARBA00023139"/>
    </source>
</evidence>
<evidence type="ECO:0000256" key="1">
    <source>
        <dbReference type="ARBA" id="ARBA00004635"/>
    </source>
</evidence>
<name>A0A7X0RVY0_9BACL</name>
<evidence type="ECO:0000313" key="10">
    <source>
        <dbReference type="EMBL" id="MBB6674667.1"/>
    </source>
</evidence>
<feature type="domain" description="Spore germination protein N-terminal" evidence="9">
    <location>
        <begin position="28"/>
        <end position="202"/>
    </location>
</feature>
<dbReference type="GO" id="GO:0009847">
    <property type="term" value="P:spore germination"/>
    <property type="evidence" value="ECO:0007669"/>
    <property type="project" value="InterPro"/>
</dbReference>
<reference evidence="10 11" key="1">
    <citation type="submission" date="2020-08" db="EMBL/GenBank/DDBJ databases">
        <title>Cohnella phylogeny.</title>
        <authorList>
            <person name="Dunlap C."/>
        </authorList>
    </citation>
    <scope>NUCLEOTIDE SEQUENCE [LARGE SCALE GENOMIC DNA]</scope>
    <source>
        <strain evidence="10 11">DSM 28246</strain>
    </source>
</reference>
<dbReference type="InterPro" id="IPR008844">
    <property type="entry name" value="Spore_GerAC-like"/>
</dbReference>
<keyword evidence="4" id="KW-0732">Signal</keyword>
<evidence type="ECO:0000259" key="8">
    <source>
        <dbReference type="Pfam" id="PF05504"/>
    </source>
</evidence>
<evidence type="ECO:0000256" key="2">
    <source>
        <dbReference type="ARBA" id="ARBA00007886"/>
    </source>
</evidence>
<dbReference type="Pfam" id="PF05504">
    <property type="entry name" value="Spore_GerAC"/>
    <property type="match status" value="1"/>
</dbReference>
<dbReference type="Proteomes" id="UP000547209">
    <property type="component" value="Unassembled WGS sequence"/>
</dbReference>
<dbReference type="InterPro" id="IPR046953">
    <property type="entry name" value="Spore_GerAC-like_C"/>
</dbReference>
<keyword evidence="11" id="KW-1185">Reference proteome</keyword>
<evidence type="ECO:0000256" key="7">
    <source>
        <dbReference type="ARBA" id="ARBA00023288"/>
    </source>
</evidence>
<keyword evidence="7" id="KW-0449">Lipoprotein</keyword>
<dbReference type="InterPro" id="IPR057336">
    <property type="entry name" value="GerAC_N"/>
</dbReference>
<dbReference type="PANTHER" id="PTHR35789:SF1">
    <property type="entry name" value="SPORE GERMINATION PROTEIN B3"/>
    <property type="match status" value="1"/>
</dbReference>
<dbReference type="InterPro" id="IPR038501">
    <property type="entry name" value="Spore_GerAC_C_sf"/>
</dbReference>
<comment type="similarity">
    <text evidence="2">Belongs to the GerABKC lipoprotein family.</text>
</comment>
<protein>
    <submittedName>
        <fullName evidence="10">Ger(X)C family spore germination protein</fullName>
    </submittedName>
</protein>
<accession>A0A7X0RVY0</accession>
<dbReference type="Pfam" id="PF25198">
    <property type="entry name" value="Spore_GerAC_N"/>
    <property type="match status" value="1"/>
</dbReference>
<dbReference type="Gene3D" id="3.30.300.210">
    <property type="entry name" value="Nutrient germinant receptor protein C, domain 3"/>
    <property type="match status" value="1"/>
</dbReference>
<dbReference type="NCBIfam" id="TIGR02887">
    <property type="entry name" value="spore_ger_x_C"/>
    <property type="match status" value="1"/>
</dbReference>
<dbReference type="EMBL" id="JACJVP010000051">
    <property type="protein sequence ID" value="MBB6674667.1"/>
    <property type="molecule type" value="Genomic_DNA"/>
</dbReference>
<dbReference type="Gene3D" id="6.20.190.10">
    <property type="entry name" value="Nutrient germinant receptor protein C, domain 1"/>
    <property type="match status" value="1"/>
</dbReference>
<dbReference type="RefSeq" id="WP_185672530.1">
    <property type="nucleotide sequence ID" value="NZ_JACJVP010000051.1"/>
</dbReference>
<evidence type="ECO:0000313" key="11">
    <source>
        <dbReference type="Proteomes" id="UP000547209"/>
    </source>
</evidence>
<comment type="caution">
    <text evidence="10">The sequence shown here is derived from an EMBL/GenBank/DDBJ whole genome shotgun (WGS) entry which is preliminary data.</text>
</comment>
<evidence type="ECO:0000259" key="9">
    <source>
        <dbReference type="Pfam" id="PF25198"/>
    </source>
</evidence>
<evidence type="ECO:0000256" key="5">
    <source>
        <dbReference type="ARBA" id="ARBA00023136"/>
    </source>
</evidence>
<sequence length="402" mass="44620">MRTLSLCRAGAAVCAFALVLLLSGCWSRHELNELAIVVGLGIDKTDEGYKVTAQIVNPSQVSTRNGINATLAPVVTFTEDGRTVPEALRRMTNQSSKRLYFAHLRIVVFGERLARDGIAKPLDYLSRDAEMRNDFYLVVARESTPAEVLGIYSAMDPIPANNLYTKLYNSDTLWAATGQITLDRLTIDLSASGKSPALTGIEIAGNKVRGRTRFNNQGIAPSAVMEYRGMAVFVGDKMVGWLDADGTKALNYLQNSIHQTLGVQKCGENGKLSLAVMHSETRVRVARAGDMPVIHVHVRVESDLSDLECGMDFGKAEALESLRKEARKTLTQLFEHGIEEAQGMGADIFGFGLEVHRQQPALWHRIRDWNEVFRHVRVQVYPDLYVRKIGTIDKSVERMVKE</sequence>
<feature type="domain" description="Spore germination GerAC-like C-terminal" evidence="8">
    <location>
        <begin position="229"/>
        <end position="390"/>
    </location>
</feature>
<dbReference type="PROSITE" id="PS51257">
    <property type="entry name" value="PROKAR_LIPOPROTEIN"/>
    <property type="match status" value="1"/>
</dbReference>
<keyword evidence="3" id="KW-0309">Germination</keyword>
<evidence type="ECO:0000256" key="4">
    <source>
        <dbReference type="ARBA" id="ARBA00022729"/>
    </source>
</evidence>
<dbReference type="PANTHER" id="PTHR35789">
    <property type="entry name" value="SPORE GERMINATION PROTEIN B3"/>
    <property type="match status" value="1"/>
</dbReference>
<organism evidence="10 11">
    <name type="scientific">Cohnella nanjingensis</name>
    <dbReference type="NCBI Taxonomy" id="1387779"/>
    <lineage>
        <taxon>Bacteria</taxon>
        <taxon>Bacillati</taxon>
        <taxon>Bacillota</taxon>
        <taxon>Bacilli</taxon>
        <taxon>Bacillales</taxon>
        <taxon>Paenibacillaceae</taxon>
        <taxon>Cohnella</taxon>
    </lineage>
</organism>
<dbReference type="GO" id="GO:0016020">
    <property type="term" value="C:membrane"/>
    <property type="evidence" value="ECO:0007669"/>
    <property type="project" value="UniProtKB-SubCell"/>
</dbReference>
<evidence type="ECO:0000256" key="3">
    <source>
        <dbReference type="ARBA" id="ARBA00022544"/>
    </source>
</evidence>
<keyword evidence="5" id="KW-0472">Membrane</keyword>
<gene>
    <name evidence="10" type="ORF">H7C19_28695</name>
</gene>
<keyword evidence="6" id="KW-0564">Palmitate</keyword>
<dbReference type="AlphaFoldDB" id="A0A7X0RVY0"/>
<proteinExistence type="inferred from homology"/>